<dbReference type="EMBL" id="CM001217">
    <property type="protein sequence ID" value="KEH39978.1"/>
    <property type="molecule type" value="Genomic_DNA"/>
</dbReference>
<reference evidence="3" key="3">
    <citation type="submission" date="2015-04" db="UniProtKB">
        <authorList>
            <consortium name="EnsemblPlants"/>
        </authorList>
    </citation>
    <scope>IDENTIFICATION</scope>
    <source>
        <strain evidence="3">cv. Jemalong A17</strain>
    </source>
</reference>
<evidence type="ECO:0000313" key="3">
    <source>
        <dbReference type="EnsemblPlants" id="KEH39978"/>
    </source>
</evidence>
<dbReference type="AlphaFoldDB" id="A0A072VEW7"/>
<reference evidence="2 4" key="1">
    <citation type="journal article" date="2011" name="Nature">
        <title>The Medicago genome provides insight into the evolution of rhizobial symbioses.</title>
        <authorList>
            <person name="Young N.D."/>
            <person name="Debelle F."/>
            <person name="Oldroyd G.E."/>
            <person name="Geurts R."/>
            <person name="Cannon S.B."/>
            <person name="Udvardi M.K."/>
            <person name="Benedito V.A."/>
            <person name="Mayer K.F."/>
            <person name="Gouzy J."/>
            <person name="Schoof H."/>
            <person name="Van de Peer Y."/>
            <person name="Proost S."/>
            <person name="Cook D.R."/>
            <person name="Meyers B.C."/>
            <person name="Spannagl M."/>
            <person name="Cheung F."/>
            <person name="De Mita S."/>
            <person name="Krishnakumar V."/>
            <person name="Gundlach H."/>
            <person name="Zhou S."/>
            <person name="Mudge J."/>
            <person name="Bharti A.K."/>
            <person name="Murray J.D."/>
            <person name="Naoumkina M.A."/>
            <person name="Rosen B."/>
            <person name="Silverstein K.A."/>
            <person name="Tang H."/>
            <person name="Rombauts S."/>
            <person name="Zhao P.X."/>
            <person name="Zhou P."/>
            <person name="Barbe V."/>
            <person name="Bardou P."/>
            <person name="Bechner M."/>
            <person name="Bellec A."/>
            <person name="Berger A."/>
            <person name="Berges H."/>
            <person name="Bidwell S."/>
            <person name="Bisseling T."/>
            <person name="Choisne N."/>
            <person name="Couloux A."/>
            <person name="Denny R."/>
            <person name="Deshpande S."/>
            <person name="Dai X."/>
            <person name="Doyle J.J."/>
            <person name="Dudez A.M."/>
            <person name="Farmer A.D."/>
            <person name="Fouteau S."/>
            <person name="Franken C."/>
            <person name="Gibelin C."/>
            <person name="Gish J."/>
            <person name="Goldstein S."/>
            <person name="Gonzalez A.J."/>
            <person name="Green P.J."/>
            <person name="Hallab A."/>
            <person name="Hartog M."/>
            <person name="Hua A."/>
            <person name="Humphray S.J."/>
            <person name="Jeong D.H."/>
            <person name="Jing Y."/>
            <person name="Jocker A."/>
            <person name="Kenton S.M."/>
            <person name="Kim D.J."/>
            <person name="Klee K."/>
            <person name="Lai H."/>
            <person name="Lang C."/>
            <person name="Lin S."/>
            <person name="Macmil S.L."/>
            <person name="Magdelenat G."/>
            <person name="Matthews L."/>
            <person name="McCorrison J."/>
            <person name="Monaghan E.L."/>
            <person name="Mun J.H."/>
            <person name="Najar F.Z."/>
            <person name="Nicholson C."/>
            <person name="Noirot C."/>
            <person name="O'Bleness M."/>
            <person name="Paule C.R."/>
            <person name="Poulain J."/>
            <person name="Prion F."/>
            <person name="Qin B."/>
            <person name="Qu C."/>
            <person name="Retzel E.F."/>
            <person name="Riddle C."/>
            <person name="Sallet E."/>
            <person name="Samain S."/>
            <person name="Samson N."/>
            <person name="Sanders I."/>
            <person name="Saurat O."/>
            <person name="Scarpelli C."/>
            <person name="Schiex T."/>
            <person name="Segurens B."/>
            <person name="Severin A.J."/>
            <person name="Sherrier D.J."/>
            <person name="Shi R."/>
            <person name="Sims S."/>
            <person name="Singer S.R."/>
            <person name="Sinharoy S."/>
            <person name="Sterck L."/>
            <person name="Viollet A."/>
            <person name="Wang B.B."/>
            <person name="Wang K."/>
            <person name="Wang M."/>
            <person name="Wang X."/>
            <person name="Warfsmann J."/>
            <person name="Weissenbach J."/>
            <person name="White D.D."/>
            <person name="White J.D."/>
            <person name="Wiley G.B."/>
            <person name="Wincker P."/>
            <person name="Xing Y."/>
            <person name="Yang L."/>
            <person name="Yao Z."/>
            <person name="Ying F."/>
            <person name="Zhai J."/>
            <person name="Zhou L."/>
            <person name="Zuber A."/>
            <person name="Denarie J."/>
            <person name="Dixon R.A."/>
            <person name="May G.D."/>
            <person name="Schwartz D.C."/>
            <person name="Rogers J."/>
            <person name="Quetier F."/>
            <person name="Town C.D."/>
            <person name="Roe B.A."/>
        </authorList>
    </citation>
    <scope>NUCLEOTIDE SEQUENCE [LARGE SCALE GENOMIC DNA]</scope>
    <source>
        <strain evidence="2">A17</strain>
        <strain evidence="3 4">cv. Jemalong A17</strain>
    </source>
</reference>
<evidence type="ECO:0000313" key="4">
    <source>
        <dbReference type="Proteomes" id="UP000002051"/>
    </source>
</evidence>
<dbReference type="Proteomes" id="UP000002051">
    <property type="component" value="Unassembled WGS sequence"/>
</dbReference>
<evidence type="ECO:0000256" key="1">
    <source>
        <dbReference type="SAM" id="MobiDB-lite"/>
    </source>
</evidence>
<feature type="region of interest" description="Disordered" evidence="1">
    <location>
        <begin position="19"/>
        <end position="50"/>
    </location>
</feature>
<name>A0A072VEW7_MEDTR</name>
<organism evidence="2 4">
    <name type="scientific">Medicago truncatula</name>
    <name type="common">Barrel medic</name>
    <name type="synonym">Medicago tribuloides</name>
    <dbReference type="NCBI Taxonomy" id="3880"/>
    <lineage>
        <taxon>Eukaryota</taxon>
        <taxon>Viridiplantae</taxon>
        <taxon>Streptophyta</taxon>
        <taxon>Embryophyta</taxon>
        <taxon>Tracheophyta</taxon>
        <taxon>Spermatophyta</taxon>
        <taxon>Magnoliopsida</taxon>
        <taxon>eudicotyledons</taxon>
        <taxon>Gunneridae</taxon>
        <taxon>Pentapetalae</taxon>
        <taxon>rosids</taxon>
        <taxon>fabids</taxon>
        <taxon>Fabales</taxon>
        <taxon>Fabaceae</taxon>
        <taxon>Papilionoideae</taxon>
        <taxon>50 kb inversion clade</taxon>
        <taxon>NPAAA clade</taxon>
        <taxon>Hologalegina</taxon>
        <taxon>IRL clade</taxon>
        <taxon>Trifolieae</taxon>
        <taxon>Medicago</taxon>
    </lineage>
</organism>
<dbReference type="EnsemblPlants" id="KEH39978">
    <property type="protein sequence ID" value="KEH39978"/>
    <property type="gene ID" value="MTR_1g017250"/>
</dbReference>
<proteinExistence type="predicted"/>
<reference evidence="2 4" key="2">
    <citation type="journal article" date="2014" name="BMC Genomics">
        <title>An improved genome release (version Mt4.0) for the model legume Medicago truncatula.</title>
        <authorList>
            <person name="Tang H."/>
            <person name="Krishnakumar V."/>
            <person name="Bidwell S."/>
            <person name="Rosen B."/>
            <person name="Chan A."/>
            <person name="Zhou S."/>
            <person name="Gentzbittel L."/>
            <person name="Childs K.L."/>
            <person name="Yandell M."/>
            <person name="Gundlach H."/>
            <person name="Mayer K.F."/>
            <person name="Schwartz D.C."/>
            <person name="Town C.D."/>
        </authorList>
    </citation>
    <scope>GENOME REANNOTATION</scope>
    <source>
        <strain evidence="2">A17</strain>
        <strain evidence="3 4">cv. Jemalong A17</strain>
    </source>
</reference>
<sequence>MKISKDTKTFSEVVEDSIDSEVFTDTEGDEVSKFPEIVPDSMDEEDDEDPIDSEMVLDTMDEEDVEDNLEDVEDNLNIDLNIPEYNGLDLNKFPDEEDDSSDEIKKEYKKLRKIYLPKFY</sequence>
<gene>
    <name evidence="2" type="ordered locus">MTR_1g017250</name>
</gene>
<feature type="compositionally biased region" description="Acidic residues" evidence="1">
    <location>
        <begin position="19"/>
        <end position="29"/>
    </location>
</feature>
<keyword evidence="4" id="KW-1185">Reference proteome</keyword>
<evidence type="ECO:0000313" key="2">
    <source>
        <dbReference type="EMBL" id="KEH39978.1"/>
    </source>
</evidence>
<protein>
    <submittedName>
        <fullName evidence="2 3">Uncharacterized protein</fullName>
    </submittedName>
</protein>
<accession>A0A072VEW7</accession>
<feature type="compositionally biased region" description="Acidic residues" evidence="1">
    <location>
        <begin position="41"/>
        <end position="50"/>
    </location>
</feature>
<dbReference type="HOGENOM" id="CLU_166380_0_0_1"/>